<dbReference type="InterPro" id="IPR051540">
    <property type="entry name" value="S-2-haloacid_dehalogenase"/>
</dbReference>
<dbReference type="Pfam" id="PF13419">
    <property type="entry name" value="HAD_2"/>
    <property type="match status" value="1"/>
</dbReference>
<gene>
    <name evidence="2" type="ORF">G6F51_003410</name>
</gene>
<dbReference type="SUPFAM" id="SSF56784">
    <property type="entry name" value="HAD-like"/>
    <property type="match status" value="1"/>
</dbReference>
<keyword evidence="1" id="KW-0378">Hydrolase</keyword>
<dbReference type="Gene3D" id="3.40.50.1000">
    <property type="entry name" value="HAD superfamily/HAD-like"/>
    <property type="match status" value="1"/>
</dbReference>
<dbReference type="InterPro" id="IPR041492">
    <property type="entry name" value="HAD_2"/>
</dbReference>
<comment type="caution">
    <text evidence="2">The sequence shown here is derived from an EMBL/GenBank/DDBJ whole genome shotgun (WGS) entry which is preliminary data.</text>
</comment>
<reference evidence="2" key="1">
    <citation type="journal article" date="2020" name="Microb. Genom.">
        <title>Genetic diversity of clinical and environmental Mucorales isolates obtained from an investigation of mucormycosis cases among solid organ transplant recipients.</title>
        <authorList>
            <person name="Nguyen M.H."/>
            <person name="Kaul D."/>
            <person name="Muto C."/>
            <person name="Cheng S.J."/>
            <person name="Richter R.A."/>
            <person name="Bruno V.M."/>
            <person name="Liu G."/>
            <person name="Beyhan S."/>
            <person name="Sundermann A.J."/>
            <person name="Mounaud S."/>
            <person name="Pasculle A.W."/>
            <person name="Nierman W.C."/>
            <person name="Driscoll E."/>
            <person name="Cumbie R."/>
            <person name="Clancy C.J."/>
            <person name="Dupont C.L."/>
        </authorList>
    </citation>
    <scope>NUCLEOTIDE SEQUENCE</scope>
    <source>
        <strain evidence="2">GL16</strain>
    </source>
</reference>
<dbReference type="OrthoDB" id="2363873at2759"/>
<accession>A0A9P7CEE6</accession>
<sequence>MPFVAFELLDTLCSFEKVIQRVEKVLNTQSNTCINSQKASIFFFNWYNTALRDYIATSLAGRYCPLKKVLKATLVRALYHEGLEEPIDEDMMMEALKAIEPSATAFDALRLLNNHKEWDVWILSSSGTHEETIEFLKHVGLLDYVNTHNILCCDNLRISRPHPKVYSELMRLAVHQTKRIENFYFVGSCAFDLASAKNVSLRTVYLNTHEKIYTGGMYNNGAPDVTGSDLLDCVKKMIEYEKVYKKCKSPQGFKEDSTFFILSMTFLKWRDKLKMFKYDFVYAVLLDDRSNRIKKIR</sequence>
<dbReference type="EMBL" id="JAANIT010000335">
    <property type="protein sequence ID" value="KAG1548863.1"/>
    <property type="molecule type" value="Genomic_DNA"/>
</dbReference>
<dbReference type="AlphaFoldDB" id="A0A9P7CEE6"/>
<protein>
    <submittedName>
        <fullName evidence="2">Uncharacterized protein</fullName>
    </submittedName>
</protein>
<name>A0A9P7CEE6_RHIOR</name>
<dbReference type="PANTHER" id="PTHR43316">
    <property type="entry name" value="HYDROLASE, HALOACID DELAHOGENASE-RELATED"/>
    <property type="match status" value="1"/>
</dbReference>
<evidence type="ECO:0000313" key="3">
    <source>
        <dbReference type="Proteomes" id="UP000717996"/>
    </source>
</evidence>
<dbReference type="InterPro" id="IPR036412">
    <property type="entry name" value="HAD-like_sf"/>
</dbReference>
<evidence type="ECO:0000313" key="2">
    <source>
        <dbReference type="EMBL" id="KAG1548863.1"/>
    </source>
</evidence>
<dbReference type="PANTHER" id="PTHR43316:SF3">
    <property type="entry name" value="HALOACID DEHALOGENASE, TYPE II (AFU_ORTHOLOGUE AFUA_2G07750)-RELATED"/>
    <property type="match status" value="1"/>
</dbReference>
<dbReference type="GO" id="GO:0016787">
    <property type="term" value="F:hydrolase activity"/>
    <property type="evidence" value="ECO:0007669"/>
    <property type="project" value="UniProtKB-KW"/>
</dbReference>
<dbReference type="Proteomes" id="UP000717996">
    <property type="component" value="Unassembled WGS sequence"/>
</dbReference>
<dbReference type="InterPro" id="IPR023214">
    <property type="entry name" value="HAD_sf"/>
</dbReference>
<dbReference type="InterPro" id="IPR023198">
    <property type="entry name" value="PGP-like_dom2"/>
</dbReference>
<evidence type="ECO:0000256" key="1">
    <source>
        <dbReference type="ARBA" id="ARBA00022801"/>
    </source>
</evidence>
<dbReference type="Gene3D" id="1.10.150.240">
    <property type="entry name" value="Putative phosphatase, domain 2"/>
    <property type="match status" value="1"/>
</dbReference>
<organism evidence="2 3">
    <name type="scientific">Rhizopus oryzae</name>
    <name type="common">Mucormycosis agent</name>
    <name type="synonym">Rhizopus arrhizus var. delemar</name>
    <dbReference type="NCBI Taxonomy" id="64495"/>
    <lineage>
        <taxon>Eukaryota</taxon>
        <taxon>Fungi</taxon>
        <taxon>Fungi incertae sedis</taxon>
        <taxon>Mucoromycota</taxon>
        <taxon>Mucoromycotina</taxon>
        <taxon>Mucoromycetes</taxon>
        <taxon>Mucorales</taxon>
        <taxon>Mucorineae</taxon>
        <taxon>Rhizopodaceae</taxon>
        <taxon>Rhizopus</taxon>
    </lineage>
</organism>
<proteinExistence type="predicted"/>